<dbReference type="PANTHER" id="PTHR11831:SF4">
    <property type="entry name" value="SMALL RIBOSOMAL SUBUNIT PROTEIN US4M"/>
    <property type="match status" value="1"/>
</dbReference>
<dbReference type="Pfam" id="PF01479">
    <property type="entry name" value="S4"/>
    <property type="match status" value="1"/>
</dbReference>
<dbReference type="CDD" id="cd00165">
    <property type="entry name" value="S4"/>
    <property type="match status" value="1"/>
</dbReference>
<dbReference type="PANTHER" id="PTHR11831">
    <property type="entry name" value="30S 40S RIBOSOMAL PROTEIN"/>
    <property type="match status" value="1"/>
</dbReference>
<evidence type="ECO:0000256" key="1">
    <source>
        <dbReference type="ARBA" id="ARBA00003004"/>
    </source>
</evidence>
<comment type="subunit">
    <text evidence="8 10">Part of the 30S ribosomal subunit. Contacts protein S5. The interaction surface between S4 and S5 is involved in control of translational fidelity.</text>
</comment>
<dbReference type="GO" id="GO:0019843">
    <property type="term" value="F:rRNA binding"/>
    <property type="evidence" value="ECO:0007669"/>
    <property type="project" value="UniProtKB-UniRule"/>
</dbReference>
<evidence type="ECO:0000313" key="15">
    <source>
        <dbReference type="Proteomes" id="UP000006866"/>
    </source>
</evidence>
<keyword evidence="15" id="KW-1185">Reference proteome</keyword>
<dbReference type="InterPro" id="IPR001912">
    <property type="entry name" value="Ribosomal_uS4_N"/>
</dbReference>
<dbReference type="GO" id="GO:0006412">
    <property type="term" value="P:translation"/>
    <property type="evidence" value="ECO:0007669"/>
    <property type="project" value="UniProtKB-UniRule"/>
</dbReference>
<proteinExistence type="inferred from homology"/>
<dbReference type="PATRIC" id="fig|572479.3.peg.1682"/>
<dbReference type="InterPro" id="IPR022801">
    <property type="entry name" value="Ribosomal_uS4"/>
</dbReference>
<comment type="similarity">
    <text evidence="3 10 11">Belongs to the universal ribosomal protein uS4 family.</text>
</comment>
<evidence type="ECO:0000256" key="11">
    <source>
        <dbReference type="RuleBase" id="RU003699"/>
    </source>
</evidence>
<sequence>MGRYTGSVCKLCRREGEKLYLKGARCYSDKCSFDRRPYVPGEHGQGRHKVSEYGTQLREKQKVRRIYGIMEKQFRNYFEKAENIAGVTGENFLQLLERRLDNVVYRMGFASSRNEARQFVLHGHITVNGRKVDIPSYQIDIDDEIKVKDSSRKSKRFKEIFEYNADFASQEWLNSDLEKAEGTIIALPEREDIDYPVEEHLIVEYYSR</sequence>
<gene>
    <name evidence="10" type="primary">rpsD</name>
    <name evidence="14" type="ordered locus">Hprae_1661</name>
</gene>
<dbReference type="KEGG" id="hpk:Hprae_1661"/>
<evidence type="ECO:0000256" key="6">
    <source>
        <dbReference type="ARBA" id="ARBA00022980"/>
    </source>
</evidence>
<dbReference type="GO" id="GO:0042274">
    <property type="term" value="P:ribosomal small subunit biogenesis"/>
    <property type="evidence" value="ECO:0007669"/>
    <property type="project" value="TreeGrafter"/>
</dbReference>
<keyword evidence="4 10" id="KW-0699">rRNA-binding</keyword>
<dbReference type="HAMAP" id="MF_01306_B">
    <property type="entry name" value="Ribosomal_uS4_B"/>
    <property type="match status" value="1"/>
</dbReference>
<evidence type="ECO:0000313" key="14">
    <source>
        <dbReference type="EMBL" id="ADO77787.1"/>
    </source>
</evidence>
<evidence type="ECO:0000259" key="12">
    <source>
        <dbReference type="SMART" id="SM00363"/>
    </source>
</evidence>
<evidence type="ECO:0000256" key="4">
    <source>
        <dbReference type="ARBA" id="ARBA00022730"/>
    </source>
</evidence>
<dbReference type="SMART" id="SM00363">
    <property type="entry name" value="S4"/>
    <property type="match status" value="1"/>
</dbReference>
<reference evidence="15" key="1">
    <citation type="submission" date="2010-10" db="EMBL/GenBank/DDBJ databases">
        <title>The complete genome of Halanaerobium praevalens DSM 2228.</title>
        <authorList>
            <consortium name="US DOE Joint Genome Institute (JGI-PGF)"/>
            <person name="Lucas S."/>
            <person name="Copeland A."/>
            <person name="Lapidus A."/>
            <person name="Glavina del Rio T."/>
            <person name="Dalin E."/>
            <person name="Tice H."/>
            <person name="Bruce D."/>
            <person name="Goodwin L."/>
            <person name="Pitluck S."/>
            <person name="Kyrpides N."/>
            <person name="Mavromatis K."/>
            <person name="Ivanova N."/>
            <person name="Ovchinnikova G."/>
            <person name="Chertkov O."/>
            <person name="Detter J.C."/>
            <person name="Han C."/>
            <person name="Larimer F."/>
            <person name="Land M."/>
            <person name="Hauser L."/>
            <person name="Markowitz V."/>
            <person name="Cheng J.-F."/>
            <person name="Hugenholtz P."/>
            <person name="Woyke T."/>
            <person name="Wu D."/>
            <person name="Tindall B."/>
            <person name="Pomrenke H.G."/>
            <person name="Brambilla E."/>
            <person name="Klenk H.-P."/>
            <person name="Eisen J.A."/>
        </authorList>
    </citation>
    <scope>NUCLEOTIDE SEQUENCE [LARGE SCALE GENOMIC DNA]</scope>
    <source>
        <strain evidence="15">ATCC 33744 / DSM 2228 / GSL</strain>
    </source>
</reference>
<keyword evidence="7 10" id="KW-0687">Ribonucleoprotein</keyword>
<protein>
    <recommendedName>
        <fullName evidence="9 10">Small ribosomal subunit protein uS4</fullName>
    </recommendedName>
</protein>
<dbReference type="FunFam" id="3.10.290.10:FF:000001">
    <property type="entry name" value="30S ribosomal protein S4"/>
    <property type="match status" value="1"/>
</dbReference>
<comment type="function">
    <text evidence="1 10">With S5 and S12 plays an important role in translational accuracy.</text>
</comment>
<comment type="function">
    <text evidence="2 10">One of the primary rRNA binding proteins, it binds directly to 16S rRNA where it nucleates assembly of the body of the 30S subunit.</text>
</comment>
<dbReference type="InterPro" id="IPR002942">
    <property type="entry name" value="S4_RNA-bd"/>
</dbReference>
<dbReference type="Gene3D" id="1.10.1050.10">
    <property type="entry name" value="Ribosomal Protein S4 Delta 41, Chain A, domain 1"/>
    <property type="match status" value="1"/>
</dbReference>
<keyword evidence="5 10" id="KW-0694">RNA-binding</keyword>
<dbReference type="EMBL" id="CP002175">
    <property type="protein sequence ID" value="ADO77787.1"/>
    <property type="molecule type" value="Genomic_DNA"/>
</dbReference>
<dbReference type="OrthoDB" id="9803672at2"/>
<accession>E3DPU5</accession>
<evidence type="ECO:0000256" key="5">
    <source>
        <dbReference type="ARBA" id="ARBA00022884"/>
    </source>
</evidence>
<dbReference type="STRING" id="572479.Hprae_1661"/>
<dbReference type="GO" id="GO:0015935">
    <property type="term" value="C:small ribosomal subunit"/>
    <property type="evidence" value="ECO:0007669"/>
    <property type="project" value="InterPro"/>
</dbReference>
<evidence type="ECO:0000259" key="13">
    <source>
        <dbReference type="SMART" id="SM01390"/>
    </source>
</evidence>
<dbReference type="RefSeq" id="WP_014553807.1">
    <property type="nucleotide sequence ID" value="NC_017455.1"/>
</dbReference>
<dbReference type="Gene3D" id="3.10.290.10">
    <property type="entry name" value="RNA-binding S4 domain"/>
    <property type="match status" value="1"/>
</dbReference>
<dbReference type="SUPFAM" id="SSF55174">
    <property type="entry name" value="Alpha-L RNA-binding motif"/>
    <property type="match status" value="1"/>
</dbReference>
<dbReference type="InterPro" id="IPR005709">
    <property type="entry name" value="Ribosomal_uS4_bac-type"/>
</dbReference>
<dbReference type="SMART" id="SM01390">
    <property type="entry name" value="Ribosomal_S4"/>
    <property type="match status" value="1"/>
</dbReference>
<evidence type="ECO:0000256" key="2">
    <source>
        <dbReference type="ARBA" id="ARBA00003866"/>
    </source>
</evidence>
<dbReference type="AlphaFoldDB" id="E3DPU5"/>
<dbReference type="NCBIfam" id="NF003717">
    <property type="entry name" value="PRK05327.1"/>
    <property type="match status" value="1"/>
</dbReference>
<name>E3DPU5_HALPG</name>
<dbReference type="NCBIfam" id="TIGR01017">
    <property type="entry name" value="rpsD_bact"/>
    <property type="match status" value="1"/>
</dbReference>
<reference evidence="14 15" key="2">
    <citation type="journal article" date="2011" name="Stand. Genomic Sci.">
        <title>Complete genome sequence of the extremely halophilic Halanaerobium praevalens type strain (GSL).</title>
        <authorList>
            <person name="Ivanova N."/>
            <person name="Sikorski J."/>
            <person name="Chertkov O."/>
            <person name="Nolan M."/>
            <person name="Lucas S."/>
            <person name="Hammon N."/>
            <person name="Deshpande S."/>
            <person name="Cheng J.F."/>
            <person name="Tapia R."/>
            <person name="Han C."/>
            <person name="Goodwin L."/>
            <person name="Pitluck S."/>
            <person name="Huntemann M."/>
            <person name="Liolios K."/>
            <person name="Pagani I."/>
            <person name="Mavromatis K."/>
            <person name="Ovchinikova G."/>
            <person name="Pati A."/>
            <person name="Chen A."/>
            <person name="Palaniappan K."/>
            <person name="Land M."/>
            <person name="Hauser L."/>
            <person name="Brambilla E.M."/>
            <person name="Kannan K.P."/>
            <person name="Rohde M."/>
            <person name="Tindall B.J."/>
            <person name="Goker M."/>
            <person name="Detter J.C."/>
            <person name="Woyke T."/>
            <person name="Bristow J."/>
            <person name="Eisen J.A."/>
            <person name="Markowitz V."/>
            <person name="Hugenholtz P."/>
            <person name="Kyrpides N.C."/>
            <person name="Klenk H.P."/>
            <person name="Lapidus A."/>
        </authorList>
    </citation>
    <scope>NUCLEOTIDE SEQUENCE [LARGE SCALE GENOMIC DNA]</scope>
    <source>
        <strain evidence="15">ATCC 33744 / DSM 2228 / GSL</strain>
    </source>
</reference>
<feature type="domain" description="Small ribosomal subunit protein uS4 N-terminal" evidence="13">
    <location>
        <begin position="3"/>
        <end position="97"/>
    </location>
</feature>
<dbReference type="Pfam" id="PF00163">
    <property type="entry name" value="Ribosomal_S4"/>
    <property type="match status" value="1"/>
</dbReference>
<organism evidence="14 15">
    <name type="scientific">Halanaerobium praevalens (strain ATCC 33744 / DSM 2228 / GSL)</name>
    <dbReference type="NCBI Taxonomy" id="572479"/>
    <lineage>
        <taxon>Bacteria</taxon>
        <taxon>Bacillati</taxon>
        <taxon>Bacillota</taxon>
        <taxon>Clostridia</taxon>
        <taxon>Halanaerobiales</taxon>
        <taxon>Halanaerobiaceae</taxon>
        <taxon>Halanaerobium</taxon>
    </lineage>
</organism>
<evidence type="ECO:0000256" key="3">
    <source>
        <dbReference type="ARBA" id="ARBA00007465"/>
    </source>
</evidence>
<keyword evidence="6 10" id="KW-0689">Ribosomal protein</keyword>
<feature type="domain" description="RNA-binding S4" evidence="12">
    <location>
        <begin position="98"/>
        <end position="160"/>
    </location>
</feature>
<dbReference type="PROSITE" id="PS00632">
    <property type="entry name" value="RIBOSOMAL_S4"/>
    <property type="match status" value="1"/>
</dbReference>
<evidence type="ECO:0000256" key="7">
    <source>
        <dbReference type="ARBA" id="ARBA00023274"/>
    </source>
</evidence>
<dbReference type="Proteomes" id="UP000006866">
    <property type="component" value="Chromosome"/>
</dbReference>
<dbReference type="GO" id="GO:0003735">
    <property type="term" value="F:structural constituent of ribosome"/>
    <property type="evidence" value="ECO:0007669"/>
    <property type="project" value="InterPro"/>
</dbReference>
<evidence type="ECO:0000256" key="9">
    <source>
        <dbReference type="ARBA" id="ARBA00035254"/>
    </source>
</evidence>
<dbReference type="PROSITE" id="PS50889">
    <property type="entry name" value="S4"/>
    <property type="match status" value="1"/>
</dbReference>
<dbReference type="InterPro" id="IPR036986">
    <property type="entry name" value="S4_RNA-bd_sf"/>
</dbReference>
<evidence type="ECO:0000256" key="8">
    <source>
        <dbReference type="ARBA" id="ARBA00025813"/>
    </source>
</evidence>
<evidence type="ECO:0000256" key="10">
    <source>
        <dbReference type="HAMAP-Rule" id="MF_01306"/>
    </source>
</evidence>
<dbReference type="FunFam" id="1.10.1050.10:FF:000001">
    <property type="entry name" value="30S ribosomal protein S4"/>
    <property type="match status" value="1"/>
</dbReference>
<dbReference type="eggNOG" id="COG0522">
    <property type="taxonomic scope" value="Bacteria"/>
</dbReference>
<dbReference type="InterPro" id="IPR018079">
    <property type="entry name" value="Ribosomal_uS4_CS"/>
</dbReference>
<dbReference type="HOGENOM" id="CLU_092403_0_2_9"/>